<sequence length="268" mass="31168">MKYQIIQPPVELASIIRYFWVLEGSVDKGQRYVHRTLADCCPEMVFHYKGLFDDLIENGKSGKTFAACLAGQSDRYNRFSIDQDFGIFGVYLYPFAVPLIFNIPADELNNEMVDIQTIIGAEGSELVEKLMFSKNNSGRIDILVEFFKKRLQNNKQQPAEIFSAISEIIHSRSRQTVKELADDYCLSQRQFERKFKQFSGFSPKTFSRISRFQQALGTYSKPFSSLTEIAYDCGYYDQSHFIHDFKKFSGHNPNHYFNRIVEANKWKQ</sequence>
<keyword evidence="3" id="KW-0804">Transcription</keyword>
<dbReference type="PANTHER" id="PTHR46796:SF13">
    <property type="entry name" value="HTH-TYPE TRANSCRIPTIONAL ACTIVATOR RHAS"/>
    <property type="match status" value="1"/>
</dbReference>
<keyword evidence="2" id="KW-0238">DNA-binding</keyword>
<gene>
    <name evidence="5" type="ORF">GS399_15485</name>
</gene>
<dbReference type="EMBL" id="WVHT01000007">
    <property type="protein sequence ID" value="MXV52376.1"/>
    <property type="molecule type" value="Genomic_DNA"/>
</dbReference>
<evidence type="ECO:0000259" key="4">
    <source>
        <dbReference type="PROSITE" id="PS01124"/>
    </source>
</evidence>
<reference evidence="5 6" key="1">
    <citation type="submission" date="2019-11" db="EMBL/GenBank/DDBJ databases">
        <title>Pedobacter sp. HMF7647 Genome sequencing and assembly.</title>
        <authorList>
            <person name="Kang H."/>
            <person name="Kim H."/>
            <person name="Joh K."/>
        </authorList>
    </citation>
    <scope>NUCLEOTIDE SEQUENCE [LARGE SCALE GENOMIC DNA]</scope>
    <source>
        <strain evidence="5 6">HMF7647</strain>
    </source>
</reference>
<evidence type="ECO:0000313" key="5">
    <source>
        <dbReference type="EMBL" id="MXV52376.1"/>
    </source>
</evidence>
<dbReference type="PANTHER" id="PTHR46796">
    <property type="entry name" value="HTH-TYPE TRANSCRIPTIONAL ACTIVATOR RHAS-RELATED"/>
    <property type="match status" value="1"/>
</dbReference>
<dbReference type="GO" id="GO:0003700">
    <property type="term" value="F:DNA-binding transcription factor activity"/>
    <property type="evidence" value="ECO:0007669"/>
    <property type="project" value="InterPro"/>
</dbReference>
<accession>A0A7K1YCR3</accession>
<dbReference type="RefSeq" id="WP_160845548.1">
    <property type="nucleotide sequence ID" value="NZ_WVHT01000007.1"/>
</dbReference>
<evidence type="ECO:0000256" key="1">
    <source>
        <dbReference type="ARBA" id="ARBA00023015"/>
    </source>
</evidence>
<dbReference type="InterPro" id="IPR009057">
    <property type="entry name" value="Homeodomain-like_sf"/>
</dbReference>
<evidence type="ECO:0000256" key="2">
    <source>
        <dbReference type="ARBA" id="ARBA00023125"/>
    </source>
</evidence>
<keyword evidence="6" id="KW-1185">Reference proteome</keyword>
<dbReference type="SMART" id="SM00342">
    <property type="entry name" value="HTH_ARAC"/>
    <property type="match status" value="1"/>
</dbReference>
<evidence type="ECO:0000313" key="6">
    <source>
        <dbReference type="Proteomes" id="UP000466586"/>
    </source>
</evidence>
<keyword evidence="1" id="KW-0805">Transcription regulation</keyword>
<evidence type="ECO:0000256" key="3">
    <source>
        <dbReference type="ARBA" id="ARBA00023163"/>
    </source>
</evidence>
<proteinExistence type="predicted"/>
<dbReference type="InterPro" id="IPR018060">
    <property type="entry name" value="HTH_AraC"/>
</dbReference>
<dbReference type="Pfam" id="PF20240">
    <property type="entry name" value="DUF6597"/>
    <property type="match status" value="1"/>
</dbReference>
<feature type="domain" description="HTH araC/xylS-type" evidence="4">
    <location>
        <begin position="159"/>
        <end position="259"/>
    </location>
</feature>
<dbReference type="Pfam" id="PF12833">
    <property type="entry name" value="HTH_18"/>
    <property type="match status" value="1"/>
</dbReference>
<dbReference type="Proteomes" id="UP000466586">
    <property type="component" value="Unassembled WGS sequence"/>
</dbReference>
<dbReference type="AlphaFoldDB" id="A0A7K1YCR3"/>
<protein>
    <submittedName>
        <fullName evidence="5">Helix-turn-helix domain-containing protein</fullName>
    </submittedName>
</protein>
<dbReference type="InterPro" id="IPR046532">
    <property type="entry name" value="DUF6597"/>
</dbReference>
<name>A0A7K1YCR3_9SPHI</name>
<organism evidence="5 6">
    <name type="scientific">Hufsiella arboris</name>
    <dbReference type="NCBI Taxonomy" id="2695275"/>
    <lineage>
        <taxon>Bacteria</taxon>
        <taxon>Pseudomonadati</taxon>
        <taxon>Bacteroidota</taxon>
        <taxon>Sphingobacteriia</taxon>
        <taxon>Sphingobacteriales</taxon>
        <taxon>Sphingobacteriaceae</taxon>
        <taxon>Hufsiella</taxon>
    </lineage>
</organism>
<dbReference type="Gene3D" id="1.10.10.60">
    <property type="entry name" value="Homeodomain-like"/>
    <property type="match status" value="1"/>
</dbReference>
<dbReference type="PROSITE" id="PS01124">
    <property type="entry name" value="HTH_ARAC_FAMILY_2"/>
    <property type="match status" value="1"/>
</dbReference>
<dbReference type="InterPro" id="IPR050204">
    <property type="entry name" value="AraC_XylS_family_regulators"/>
</dbReference>
<comment type="caution">
    <text evidence="5">The sequence shown here is derived from an EMBL/GenBank/DDBJ whole genome shotgun (WGS) entry which is preliminary data.</text>
</comment>
<dbReference type="GO" id="GO:0043565">
    <property type="term" value="F:sequence-specific DNA binding"/>
    <property type="evidence" value="ECO:0007669"/>
    <property type="project" value="InterPro"/>
</dbReference>
<dbReference type="SUPFAM" id="SSF46689">
    <property type="entry name" value="Homeodomain-like"/>
    <property type="match status" value="1"/>
</dbReference>